<evidence type="ECO:0000259" key="1">
    <source>
        <dbReference type="Pfam" id="PF00534"/>
    </source>
</evidence>
<sequence>MKIAYLINQYPKISHSFIRREILALEALGLSVTRFSIRSCKEPLIDAADQEELAKTNIILDVGIIGLLVSLIKIAVTRPNRWLNALRLTFKLGWNSERGLLLHFAYLAEACVLVSRFSQLNISHFHAHFGTNSAMVVLLNHVLGGPAYSFTVHGPKEFEKVEAIGLPKKIDCASFVVGISSYGRSQLYRWCNYNEWNKIKVIHCGLDESFFSHAQQPIPEELRLVCVGRLCEQKGQLLLVEAASKLVSLGYKFKLVLVGDGELRAPIEEAIKSDKLEDTIEIFGWATQAQVKEQILASRAMILPSFAEGLPVVLMESLALGRPVISTYVAGIPELVIPGESGWLVPAGSVEALVNTMKTVLETPVSELEAMGKKGANYVKQHHNIITEAEKLMQLFEENINH</sequence>
<feature type="domain" description="Glycosyl transferase family 1" evidence="1">
    <location>
        <begin position="213"/>
        <end position="376"/>
    </location>
</feature>
<dbReference type="PATRIC" id="fig|423471.3.peg.1755"/>
<proteinExistence type="predicted"/>
<accession>G5J2Z3</accession>
<dbReference type="GO" id="GO:0016757">
    <property type="term" value="F:glycosyltransferase activity"/>
    <property type="evidence" value="ECO:0007669"/>
    <property type="project" value="InterPro"/>
</dbReference>
<evidence type="ECO:0000313" key="3">
    <source>
        <dbReference type="Proteomes" id="UP000003477"/>
    </source>
</evidence>
<dbReference type="InterPro" id="IPR050194">
    <property type="entry name" value="Glycosyltransferase_grp1"/>
</dbReference>
<dbReference type="RefSeq" id="WP_007310213.1">
    <property type="nucleotide sequence ID" value="NZ_AESD01000290.1"/>
</dbReference>
<gene>
    <name evidence="2" type="ORF">CWATWH0003_1874</name>
</gene>
<dbReference type="SUPFAM" id="SSF53756">
    <property type="entry name" value="UDP-Glycosyltransferase/glycogen phosphorylase"/>
    <property type="match status" value="1"/>
</dbReference>
<comment type="caution">
    <text evidence="2">The sequence shown here is derived from an EMBL/GenBank/DDBJ whole genome shotgun (WGS) entry which is preliminary data.</text>
</comment>
<keyword evidence="2" id="KW-0808">Transferase</keyword>
<evidence type="ECO:0000313" key="2">
    <source>
        <dbReference type="EMBL" id="EHJ13442.1"/>
    </source>
</evidence>
<reference evidence="2 3" key="1">
    <citation type="journal article" date="2011" name="Front. Microbiol.">
        <title>Two Strains of Crocosphaera watsonii with Highly Conserved Genomes are Distinguished by Strain-Specific Features.</title>
        <authorList>
            <person name="Bench S.R."/>
            <person name="Ilikchyan I.N."/>
            <person name="Tripp H.J."/>
            <person name="Zehr J.P."/>
        </authorList>
    </citation>
    <scope>NUCLEOTIDE SEQUENCE [LARGE SCALE GENOMIC DNA]</scope>
    <source>
        <strain evidence="2 3">WH 0003</strain>
    </source>
</reference>
<organism evidence="2 3">
    <name type="scientific">Crocosphaera watsonii WH 0003</name>
    <dbReference type="NCBI Taxonomy" id="423471"/>
    <lineage>
        <taxon>Bacteria</taxon>
        <taxon>Bacillati</taxon>
        <taxon>Cyanobacteriota</taxon>
        <taxon>Cyanophyceae</taxon>
        <taxon>Oscillatoriophycideae</taxon>
        <taxon>Chroococcales</taxon>
        <taxon>Aphanothecaceae</taxon>
        <taxon>Crocosphaera</taxon>
    </lineage>
</organism>
<protein>
    <submittedName>
        <fullName evidence="2">Glycosyl transferase group 1</fullName>
    </submittedName>
</protein>
<dbReference type="Pfam" id="PF00534">
    <property type="entry name" value="Glycos_transf_1"/>
    <property type="match status" value="1"/>
</dbReference>
<dbReference type="Proteomes" id="UP000003477">
    <property type="component" value="Unassembled WGS sequence"/>
</dbReference>
<dbReference type="AlphaFoldDB" id="G5J2Z3"/>
<dbReference type="PANTHER" id="PTHR45947">
    <property type="entry name" value="SULFOQUINOVOSYL TRANSFERASE SQD2"/>
    <property type="match status" value="1"/>
</dbReference>
<name>G5J2Z3_CROWT</name>
<dbReference type="InterPro" id="IPR001296">
    <property type="entry name" value="Glyco_trans_1"/>
</dbReference>
<dbReference type="GeneID" id="88765618"/>
<dbReference type="PANTHER" id="PTHR45947:SF15">
    <property type="entry name" value="TEICHURONIC ACID BIOSYNTHESIS GLYCOSYLTRANSFERASE TUAC-RELATED"/>
    <property type="match status" value="1"/>
</dbReference>
<dbReference type="Gene3D" id="3.40.50.2000">
    <property type="entry name" value="Glycogen Phosphorylase B"/>
    <property type="match status" value="2"/>
</dbReference>
<dbReference type="EMBL" id="AESD01000290">
    <property type="protein sequence ID" value="EHJ13442.1"/>
    <property type="molecule type" value="Genomic_DNA"/>
</dbReference>